<sequence length="73" mass="8474">MGTKLITGRPSEPAVDGSVIKFMNFDNYPHAAIRVDGLWFLTQGKLARNSPKTWDQLLDWIWEECWDTLELLH</sequence>
<dbReference type="RefSeq" id="YP_010104393.1">
    <property type="nucleotide sequence ID" value="NC_055817.1"/>
</dbReference>
<proteinExistence type="predicted"/>
<evidence type="ECO:0000313" key="2">
    <source>
        <dbReference type="Proteomes" id="UP000327532"/>
    </source>
</evidence>
<gene>
    <name evidence="1" type="primary">83</name>
    <name evidence="1" type="ORF">SEA_JEEVES_83</name>
</gene>
<accession>A0A5J6T303</accession>
<name>A0A5J6T303_9CAUD</name>
<reference evidence="1 2" key="1">
    <citation type="submission" date="2019-08" db="EMBL/GenBank/DDBJ databases">
        <authorList>
            <person name="Pratt D."/>
            <person name="Casey M."/>
            <person name="Delaney K."/>
            <person name="Garza G."/>
            <person name="Hunt M."/>
            <person name="Riley S."/>
            <person name="Reid J."/>
            <person name="Ettinger A.-S.H."/>
            <person name="Ettinger W.F."/>
            <person name="Fay M."/>
            <person name="Mckenzie S.K."/>
            <person name="Anders K.R."/>
            <person name="Garlena R.A."/>
            <person name="Russell D.A."/>
            <person name="Pope W.H."/>
            <person name="Jacobs-Sera D."/>
            <person name="Hatfull G.F."/>
        </authorList>
    </citation>
    <scope>NUCLEOTIDE SEQUENCE [LARGE SCALE GENOMIC DNA]</scope>
</reference>
<protein>
    <submittedName>
        <fullName evidence="1">Uncharacterized protein</fullName>
    </submittedName>
</protein>
<keyword evidence="2" id="KW-1185">Reference proteome</keyword>
<dbReference type="EMBL" id="MN310541">
    <property type="protein sequence ID" value="QFG04558.1"/>
    <property type="molecule type" value="Genomic_DNA"/>
</dbReference>
<organism evidence="1 2">
    <name type="scientific">Mycobacterium phage Jeeves</name>
    <dbReference type="NCBI Taxonomy" id="2652402"/>
    <lineage>
        <taxon>Viruses</taxon>
        <taxon>Duplodnaviria</taxon>
        <taxon>Heunggongvirae</taxon>
        <taxon>Uroviricota</taxon>
        <taxon>Caudoviricetes</taxon>
        <taxon>Luchadorvirus</taxon>
        <taxon>Luchadorvirus jeeves</taxon>
        <taxon>Lucadorvirus jeeves</taxon>
    </lineage>
</organism>
<evidence type="ECO:0000313" key="1">
    <source>
        <dbReference type="EMBL" id="QFG04558.1"/>
    </source>
</evidence>
<dbReference type="Proteomes" id="UP000327532">
    <property type="component" value="Segment"/>
</dbReference>
<dbReference type="KEGG" id="vg:65122338"/>
<dbReference type="GeneID" id="65122338"/>